<dbReference type="GO" id="GO:0004672">
    <property type="term" value="F:protein kinase activity"/>
    <property type="evidence" value="ECO:0007669"/>
    <property type="project" value="InterPro"/>
</dbReference>
<evidence type="ECO:0000259" key="1">
    <source>
        <dbReference type="PROSITE" id="PS50011"/>
    </source>
</evidence>
<dbReference type="PROSITE" id="PS50011">
    <property type="entry name" value="PROTEIN_KINASE_DOM"/>
    <property type="match status" value="1"/>
</dbReference>
<sequence length="190" mass="22340">MECKKIIQLSKGWSSYIWLIENKNGKKFVLKEVREKSPRKDLAQREGKMLIRANNVGVGPKIEEINFEKNYVIMEHINGTKLFDFVLGKKFDDVTKKELYELIKELYEQLFLLDKINLSHNQLQVGKNILVQEKIINGERKFFPTIIDFEKATLKKNNKTKNIGQIESFLFYNPHGIVAKKIREKLNLKL</sequence>
<organism evidence="2 3">
    <name type="scientific">Candidatus Iainarchaeum sp</name>
    <dbReference type="NCBI Taxonomy" id="3101447"/>
    <lineage>
        <taxon>Archaea</taxon>
        <taxon>Candidatus Iainarchaeota</taxon>
        <taxon>Candidatus Iainarchaeia</taxon>
        <taxon>Candidatus Iainarchaeales</taxon>
        <taxon>Candidatus Iainarchaeaceae</taxon>
        <taxon>Candidatus Iainarchaeum</taxon>
    </lineage>
</organism>
<reference evidence="2 3" key="1">
    <citation type="journal article" date="2020" name="Biotechnol. Biofuels">
        <title>New insights from the biogas microbiome by comprehensive genome-resolved metagenomics of nearly 1600 species originating from multiple anaerobic digesters.</title>
        <authorList>
            <person name="Campanaro S."/>
            <person name="Treu L."/>
            <person name="Rodriguez-R L.M."/>
            <person name="Kovalovszki A."/>
            <person name="Ziels R.M."/>
            <person name="Maus I."/>
            <person name="Zhu X."/>
            <person name="Kougias P.G."/>
            <person name="Basile A."/>
            <person name="Luo G."/>
            <person name="Schluter A."/>
            <person name="Konstantinidis K.T."/>
            <person name="Angelidaki I."/>
        </authorList>
    </citation>
    <scope>NUCLEOTIDE SEQUENCE [LARGE SCALE GENOMIC DNA]</scope>
    <source>
        <strain evidence="2">AS22ysBPME_79</strain>
    </source>
</reference>
<gene>
    <name evidence="2" type="ORF">GX950_01455</name>
</gene>
<dbReference type="InterPro" id="IPR011009">
    <property type="entry name" value="Kinase-like_dom_sf"/>
</dbReference>
<dbReference type="GO" id="GO:0005524">
    <property type="term" value="F:ATP binding"/>
    <property type="evidence" value="ECO:0007669"/>
    <property type="project" value="InterPro"/>
</dbReference>
<dbReference type="Gene3D" id="3.30.200.20">
    <property type="entry name" value="Phosphorylase Kinase, domain 1"/>
    <property type="match status" value="1"/>
</dbReference>
<dbReference type="InterPro" id="IPR000719">
    <property type="entry name" value="Prot_kinase_dom"/>
</dbReference>
<dbReference type="SUPFAM" id="SSF56112">
    <property type="entry name" value="Protein kinase-like (PK-like)"/>
    <property type="match status" value="1"/>
</dbReference>
<dbReference type="Gene3D" id="1.10.510.10">
    <property type="entry name" value="Transferase(Phosphotransferase) domain 1"/>
    <property type="match status" value="1"/>
</dbReference>
<evidence type="ECO:0000313" key="3">
    <source>
        <dbReference type="Proteomes" id="UP000526302"/>
    </source>
</evidence>
<name>A0A7K4BZ41_9ARCH</name>
<feature type="domain" description="Protein kinase" evidence="1">
    <location>
        <begin position="3"/>
        <end position="190"/>
    </location>
</feature>
<accession>A0A7K4BZ41</accession>
<dbReference type="AlphaFoldDB" id="A0A7K4BZ41"/>
<evidence type="ECO:0000313" key="2">
    <source>
        <dbReference type="EMBL" id="NMA44462.1"/>
    </source>
</evidence>
<dbReference type="Proteomes" id="UP000526302">
    <property type="component" value="Unassembled WGS sequence"/>
</dbReference>
<dbReference type="EMBL" id="JAAZKV010000011">
    <property type="protein sequence ID" value="NMA44462.1"/>
    <property type="molecule type" value="Genomic_DNA"/>
</dbReference>
<protein>
    <recommendedName>
        <fullName evidence="1">Protein kinase domain-containing protein</fullName>
    </recommendedName>
</protein>
<proteinExistence type="predicted"/>
<comment type="caution">
    <text evidence="2">The sequence shown here is derived from an EMBL/GenBank/DDBJ whole genome shotgun (WGS) entry which is preliminary data.</text>
</comment>